<dbReference type="RefSeq" id="WP_369610741.1">
    <property type="nucleotide sequence ID" value="NZ_AP031322.1"/>
</dbReference>
<evidence type="ECO:0000313" key="1">
    <source>
        <dbReference type="EMBL" id="BFH72525.1"/>
    </source>
</evidence>
<reference evidence="1" key="1">
    <citation type="submission" date="2024-03" db="EMBL/GenBank/DDBJ databases">
        <title>Complete genome sequence of Sulfurisphaera javensis strain KD-1.</title>
        <authorList>
            <person name="Sakai H."/>
            <person name="Nur N."/>
            <person name="Suwanto A."/>
            <person name="Kurosawa N."/>
        </authorList>
    </citation>
    <scope>NUCLEOTIDE SEQUENCE</scope>
    <source>
        <strain evidence="1">KD-1</strain>
    </source>
</reference>
<dbReference type="AlphaFoldDB" id="A0AAT9GP28"/>
<protein>
    <submittedName>
        <fullName evidence="1">Uncharacterized protein</fullName>
    </submittedName>
</protein>
<name>A0AAT9GP28_9CREN</name>
<accession>A0AAT9GP28</accession>
<dbReference type="GeneID" id="92353401"/>
<organism evidence="1">
    <name type="scientific">Sulfurisphaera javensis</name>
    <dbReference type="NCBI Taxonomy" id="2049879"/>
    <lineage>
        <taxon>Archaea</taxon>
        <taxon>Thermoproteota</taxon>
        <taxon>Thermoprotei</taxon>
        <taxon>Sulfolobales</taxon>
        <taxon>Sulfolobaceae</taxon>
        <taxon>Sulfurisphaera</taxon>
    </lineage>
</organism>
<dbReference type="EMBL" id="AP031322">
    <property type="protein sequence ID" value="BFH72525.1"/>
    <property type="molecule type" value="Genomic_DNA"/>
</dbReference>
<proteinExistence type="predicted"/>
<sequence>MDFAEIVKILRIIGPNIRLLSVLTKHDEKLLFNFLKKVPYLEFTPITKITSLSIKEDGKIRRSIKNNKGVSIQGNLKVKEIRNFSGVAEAFNILTDDWDLSLDKRGNYVSILPDEFARHETVSTLKYLSLKEPLASMVRSSVIKGFIVDYGKRDFYVDVLTYDLGVIEVLEYIPFIRYEYVLINEEDLPLYLVELFVPERYFKVVIKTVKEICEANKCQIIVATDSFFSSKRII</sequence>
<gene>
    <name evidence="1" type="ORF">SJAV_04690</name>
</gene>
<dbReference type="KEGG" id="sjv:SJAV_04690"/>